<feature type="binding site" evidence="2">
    <location>
        <position position="67"/>
    </location>
    <ligand>
        <name>Fe cation</name>
        <dbReference type="ChEBI" id="CHEBI:24875"/>
        <label>2</label>
    </ligand>
</feature>
<dbReference type="RefSeq" id="WP_068501154.1">
    <property type="nucleotide sequence ID" value="NZ_LWQU01000143.1"/>
</dbReference>
<protein>
    <submittedName>
        <fullName evidence="3">Metallophosphoesterase</fullName>
    </submittedName>
</protein>
<dbReference type="EMBL" id="LWQU01000143">
    <property type="protein sequence ID" value="OAN49835.1"/>
    <property type="molecule type" value="Genomic_DNA"/>
</dbReference>
<comment type="caution">
    <text evidence="3">The sequence shown here is derived from an EMBL/GenBank/DDBJ whole genome shotgun (WGS) entry which is preliminary data.</text>
</comment>
<dbReference type="STRING" id="1437059.A6A05_12990"/>
<dbReference type="SUPFAM" id="SSF56300">
    <property type="entry name" value="Metallo-dependent phosphatases"/>
    <property type="match status" value="1"/>
</dbReference>
<feature type="binding site" evidence="2">
    <location>
        <position position="154"/>
    </location>
    <ligand>
        <name>Fe cation</name>
        <dbReference type="ChEBI" id="CHEBI:24875"/>
        <label>2</label>
    </ligand>
</feature>
<feature type="binding site" evidence="2">
    <location>
        <position position="179"/>
    </location>
    <ligand>
        <name>Fe cation</name>
        <dbReference type="ChEBI" id="CHEBI:24875"/>
        <label>2</label>
    </ligand>
</feature>
<dbReference type="Pfam" id="PF13277">
    <property type="entry name" value="YmdB"/>
    <property type="match status" value="1"/>
</dbReference>
<gene>
    <name evidence="3" type="ORF">A6A05_12990</name>
</gene>
<reference evidence="3 4" key="1">
    <citation type="submission" date="2016-04" db="EMBL/GenBank/DDBJ databases">
        <title>Draft genome sequence of freshwater magnetotactic bacteria Magnetospirillum marisnigri SP-1 and Magnetospirillum moscoviense BB-1.</title>
        <authorList>
            <person name="Koziaeva V."/>
            <person name="Dziuba M.V."/>
            <person name="Ivanov T.M."/>
            <person name="Kuznetsov B."/>
            <person name="Grouzdev D.S."/>
        </authorList>
    </citation>
    <scope>NUCLEOTIDE SEQUENCE [LARGE SCALE GENOMIC DNA]</scope>
    <source>
        <strain evidence="3 4">BB-1</strain>
    </source>
</reference>
<feature type="active site" description="Proton donor" evidence="1">
    <location>
        <position position="68"/>
    </location>
</feature>
<keyword evidence="4" id="KW-1185">Reference proteome</keyword>
<dbReference type="PANTHER" id="PTHR36303">
    <property type="entry name" value="2',3'-CYCLIC-NUCLEOTIDE 2'-PHOSPHODIESTERASE"/>
    <property type="match status" value="1"/>
</dbReference>
<dbReference type="PIRSF" id="PIRSF004789">
    <property type="entry name" value="DR1281"/>
    <property type="match status" value="1"/>
</dbReference>
<dbReference type="Proteomes" id="UP000078543">
    <property type="component" value="Unassembled WGS sequence"/>
</dbReference>
<dbReference type="InterPro" id="IPR029052">
    <property type="entry name" value="Metallo-depent_PP-like"/>
</dbReference>
<dbReference type="NCBIfam" id="TIGR00282">
    <property type="entry name" value="TIGR00282 family metallophosphoesterase"/>
    <property type="match status" value="1"/>
</dbReference>
<dbReference type="InterPro" id="IPR005235">
    <property type="entry name" value="YmdB-like"/>
</dbReference>
<evidence type="ECO:0000256" key="2">
    <source>
        <dbReference type="PIRSR" id="PIRSR004789-51"/>
    </source>
</evidence>
<dbReference type="Gene3D" id="3.60.21.10">
    <property type="match status" value="1"/>
</dbReference>
<feature type="binding site" evidence="2">
    <location>
        <position position="181"/>
    </location>
    <ligand>
        <name>Fe cation</name>
        <dbReference type="ChEBI" id="CHEBI:24875"/>
        <label>1</label>
    </ligand>
</feature>
<feature type="binding site" evidence="2">
    <location>
        <position position="40"/>
    </location>
    <ligand>
        <name>Fe cation</name>
        <dbReference type="ChEBI" id="CHEBI:24875"/>
        <label>1</label>
    </ligand>
</feature>
<evidence type="ECO:0000256" key="1">
    <source>
        <dbReference type="PIRSR" id="PIRSR004789-50"/>
    </source>
</evidence>
<organism evidence="3 4">
    <name type="scientific">Magnetospirillum moscoviense</name>
    <dbReference type="NCBI Taxonomy" id="1437059"/>
    <lineage>
        <taxon>Bacteria</taxon>
        <taxon>Pseudomonadati</taxon>
        <taxon>Pseudomonadota</taxon>
        <taxon>Alphaproteobacteria</taxon>
        <taxon>Rhodospirillales</taxon>
        <taxon>Rhodospirillaceae</taxon>
        <taxon>Magnetospirillum</taxon>
    </lineage>
</organism>
<sequence length="272" mass="29309">MRILFVGDVVGRSGRDVVVSRMAEIRSRLALDFVVANGENSAHGFGITPKFCEEFYAAGVDVVTLGNHSWDQREILPYIDGDGRLLRPLNYPAGTPGKGVGIYPATRGRKVMVVQVMGRLFMDPLDDPFAALERELNRMRLGPGGAEAIIVDIHAEATSEKMAIGHTADGRASLVVGSHSHIPTADCQILPKGTAYQTDAGMCGDYDSVIGMKKDAAIHKFVRKMPGERLSPAEGPGTLCGVVVETDDRTGLAVRVAPLRLGARLAETWPDW</sequence>
<feature type="binding site" evidence="2">
    <location>
        <position position="39"/>
    </location>
    <ligand>
        <name>Fe cation</name>
        <dbReference type="ChEBI" id="CHEBI:24875"/>
        <label>2</label>
    </ligand>
</feature>
<proteinExistence type="predicted"/>
<name>A0A178MP17_9PROT</name>
<feature type="binding site" evidence="2">
    <location>
        <position position="39"/>
    </location>
    <ligand>
        <name>Fe cation</name>
        <dbReference type="ChEBI" id="CHEBI:24875"/>
        <label>1</label>
    </ligand>
</feature>
<evidence type="ECO:0000313" key="4">
    <source>
        <dbReference type="Proteomes" id="UP000078543"/>
    </source>
</evidence>
<feature type="binding site" evidence="2">
    <location>
        <position position="8"/>
    </location>
    <ligand>
        <name>Fe cation</name>
        <dbReference type="ChEBI" id="CHEBI:24875"/>
        <label>1</label>
    </ligand>
</feature>
<dbReference type="AlphaFoldDB" id="A0A178MP17"/>
<dbReference type="OrthoDB" id="9801109at2"/>
<keyword evidence="2" id="KW-0479">Metal-binding</keyword>
<dbReference type="GO" id="GO:0046872">
    <property type="term" value="F:metal ion binding"/>
    <property type="evidence" value="ECO:0007669"/>
    <property type="project" value="UniProtKB-KW"/>
</dbReference>
<dbReference type="GO" id="GO:0004113">
    <property type="term" value="F:2',3'-cyclic-nucleotide 3'-phosphodiesterase activity"/>
    <property type="evidence" value="ECO:0007669"/>
    <property type="project" value="TreeGrafter"/>
</dbReference>
<dbReference type="PANTHER" id="PTHR36303:SF1">
    <property type="entry name" value="2',3'-CYCLIC-NUCLEOTIDE 2'-PHOSPHODIESTERASE"/>
    <property type="match status" value="1"/>
</dbReference>
<evidence type="ECO:0000313" key="3">
    <source>
        <dbReference type="EMBL" id="OAN49835.1"/>
    </source>
</evidence>
<dbReference type="CDD" id="cd07382">
    <property type="entry name" value="MPP_DR1281"/>
    <property type="match status" value="1"/>
</dbReference>
<accession>A0A178MP17</accession>